<dbReference type="KEGG" id="amn:RAM_14655"/>
<dbReference type="Pfam" id="PF13646">
    <property type="entry name" value="HEAT_2"/>
    <property type="match status" value="1"/>
</dbReference>
<evidence type="ECO:0000313" key="2">
    <source>
        <dbReference type="Proteomes" id="UP000006138"/>
    </source>
</evidence>
<dbReference type="AlphaFoldDB" id="A0A9R0NVH1"/>
<dbReference type="EMBL" id="CP002896">
    <property type="protein sequence ID" value="AEK41419.1"/>
    <property type="molecule type" value="Genomic_DNA"/>
</dbReference>
<dbReference type="Gene3D" id="3.40.50.300">
    <property type="entry name" value="P-loop containing nucleotide triphosphate hydrolases"/>
    <property type="match status" value="1"/>
</dbReference>
<organism evidence="1 2">
    <name type="scientific">Amycolatopsis mediterranei (strain S699)</name>
    <name type="common">Nocardia mediterranei</name>
    <dbReference type="NCBI Taxonomy" id="713604"/>
    <lineage>
        <taxon>Bacteria</taxon>
        <taxon>Bacillati</taxon>
        <taxon>Actinomycetota</taxon>
        <taxon>Actinomycetes</taxon>
        <taxon>Pseudonocardiales</taxon>
        <taxon>Pseudonocardiaceae</taxon>
        <taxon>Amycolatopsis</taxon>
    </lineage>
</organism>
<protein>
    <submittedName>
        <fullName evidence="1">Signal transduction protein containing NTPase domain</fullName>
    </submittedName>
</protein>
<name>A0A9R0NVH1_AMYMS</name>
<reference evidence="1 2" key="1">
    <citation type="journal article" date="2011" name="J. Bacteriol.">
        <title>Whole genome sequence of the rifamycin B-producing strain Amycolatopsis mediterranei S699.</title>
        <authorList>
            <person name="Verma M."/>
            <person name="Kaur J."/>
            <person name="Kumar M."/>
            <person name="Kumari K."/>
            <person name="Saxena A."/>
            <person name="Anand S."/>
            <person name="Nigam A."/>
            <person name="Ravi V."/>
            <person name="Raghuvanshi S."/>
            <person name="Khurana P."/>
            <person name="Tyagi A.K."/>
            <person name="Khurana J.P."/>
            <person name="Lal R."/>
        </authorList>
    </citation>
    <scope>NUCLEOTIDE SEQUENCE [LARGE SCALE GENOMIC DNA]</scope>
    <source>
        <strain evidence="1 2">S699</strain>
    </source>
</reference>
<keyword evidence="2" id="KW-1185">Reference proteome</keyword>
<proteinExistence type="predicted"/>
<accession>A0A9R0NVH1</accession>
<dbReference type="InterPro" id="IPR011030">
    <property type="entry name" value="Lipovitellin_superhlx_dom"/>
</dbReference>
<sequence>MSQDETERILRKSPYLIADFRGQRLSDWLAEDFSKTKTPSAGSLAAVFALVRVWSEQAGVTAPAERYWADLLEAAQPGRSARSRAGADPAGSPAHSLIDDYIAAAVRAAREHPYPGVLPGNTPPLTEVYVRQRVRVGQPRTRSAAPGKLVGPVSALVGEAASWTSVPPPRRVSDRMSAEEILDRDRLCVVVGTPGGGKTSLFRTHLIRAVEARKAGGLETPLPILVPAAALSGKPLAAALAEAATAELSSFGLLENLPDALFKECPYEDVPWLVMVDGLDEITDPVARRNLLAALEQISDGSRGRQYRFVIATRPLPEWELAVLGAQAPVYELEPFTWSDLNRVSADWFRVLGLANPDRVAERFASAVRRTRVFGLARTPLMAALLCQLHGANPDAPLPASRGEIYRKYVEQLTRRMESGDLSGIQAQVRAGLARYGDDALAEGWRTLERLPELICRSAAELRGGCPASVLDIISGLPGAACPHRVPATVWREYLQSLLLRSGLVILRGGELSFFHQTVEEFLAATHATRSAPACLESLAVLFGRKRRVSLVERVLGRRVPPPPEVDTSFTGFVLDQCGEVQEAVADYLLRLVDRGGLSGCGFIAVLLRLGTDVPRRVVLAMARKLVDLVRVLGTTSNPAPPRRARGVVRSDQERFENAFLALRLLASIGAEDALGRLRSIARDADLHPAVRARAAEAVVDLDVDVTAAVGLLDELARNKSIGSRMRATLAARVESLDPDHVSRLLADLARDATLAGRERVASVMTLRGHEAALASDLFAELALDTRMSGYSRVRSAGVLAGAGDVRGIELLDGLARAADLPVYVREEAVRALVKHGGSKAENALSKLASDLSIDPHVGIRAAGALAEHGDKEALKELERIATQHLSDHNVRIGAVEMLAAMGEYHPMELLESLVRDTTLDDDGRLRILEIMLETGGRRGADAVNSLVGDHSLGDRARVFVAGIQGSVDRAAAVRTLIDFIGDRSVTGAARVDAAELLAHFLLGEHARLPDAVDLRTHTSEDFRVDPVGHVDLDRVTIIDLIDDLSRDRRVSRADRGRAFEVLRRFSLERR</sequence>
<dbReference type="SUPFAM" id="SSF52540">
    <property type="entry name" value="P-loop containing nucleoside triphosphate hydrolases"/>
    <property type="match status" value="1"/>
</dbReference>
<dbReference type="SUPFAM" id="SSF48371">
    <property type="entry name" value="ARM repeat"/>
    <property type="match status" value="1"/>
</dbReference>
<dbReference type="Proteomes" id="UP000006138">
    <property type="component" value="Chromosome"/>
</dbReference>
<dbReference type="Gene3D" id="1.25.10.10">
    <property type="entry name" value="Leucine-rich Repeat Variant"/>
    <property type="match status" value="1"/>
</dbReference>
<dbReference type="InterPro" id="IPR027417">
    <property type="entry name" value="P-loop_NTPase"/>
</dbReference>
<dbReference type="SUPFAM" id="SSF48431">
    <property type="entry name" value="Lipovitellin-phosvitin complex, superhelical domain"/>
    <property type="match status" value="1"/>
</dbReference>
<dbReference type="InterPro" id="IPR011989">
    <property type="entry name" value="ARM-like"/>
</dbReference>
<dbReference type="InterPro" id="IPR016024">
    <property type="entry name" value="ARM-type_fold"/>
</dbReference>
<gene>
    <name evidence="1" type="ordered locus">RAM_14655</name>
</gene>
<evidence type="ECO:0000313" key="1">
    <source>
        <dbReference type="EMBL" id="AEK41419.1"/>
    </source>
</evidence>